<proteinExistence type="predicted"/>
<dbReference type="EMBL" id="SSTE01018921">
    <property type="protein sequence ID" value="KAA0037564.1"/>
    <property type="molecule type" value="Genomic_DNA"/>
</dbReference>
<comment type="caution">
    <text evidence="1">The sequence shown here is derived from an EMBL/GenBank/DDBJ whole genome shotgun (WGS) entry which is preliminary data.</text>
</comment>
<dbReference type="EMBL" id="SSTD01015295">
    <property type="protein sequence ID" value="TYK03108.1"/>
    <property type="molecule type" value="Genomic_DNA"/>
</dbReference>
<dbReference type="Proteomes" id="UP000321947">
    <property type="component" value="Unassembled WGS sequence"/>
</dbReference>
<keyword evidence="1" id="KW-0436">Ligase</keyword>
<gene>
    <name evidence="2" type="ORF">E5676_scaffold374G00430</name>
    <name evidence="1" type="ORF">E6C27_scaffold277G001860</name>
</gene>
<evidence type="ECO:0000313" key="1">
    <source>
        <dbReference type="EMBL" id="KAA0037564.1"/>
    </source>
</evidence>
<evidence type="ECO:0000313" key="2">
    <source>
        <dbReference type="EMBL" id="TYK03108.1"/>
    </source>
</evidence>
<evidence type="ECO:0000313" key="4">
    <source>
        <dbReference type="Proteomes" id="UP000321947"/>
    </source>
</evidence>
<name>A0A5A7T279_CUCMM</name>
<reference evidence="3 4" key="1">
    <citation type="submission" date="2019-08" db="EMBL/GenBank/DDBJ databases">
        <title>Draft genome sequences of two oriental melons (Cucumis melo L. var makuwa).</title>
        <authorList>
            <person name="Kwon S.-Y."/>
        </authorList>
    </citation>
    <scope>NUCLEOTIDE SEQUENCE [LARGE SCALE GENOMIC DNA]</scope>
    <source>
        <strain evidence="4">cv. Chang Bougi</strain>
        <strain evidence="3">cv. SW 3</strain>
        <tissue evidence="1">Leaf</tissue>
    </source>
</reference>
<dbReference type="Proteomes" id="UP000321393">
    <property type="component" value="Unassembled WGS sequence"/>
</dbReference>
<accession>A0A5A7T279</accession>
<dbReference type="GO" id="GO:0016874">
    <property type="term" value="F:ligase activity"/>
    <property type="evidence" value="ECO:0007669"/>
    <property type="project" value="UniProtKB-KW"/>
</dbReference>
<dbReference type="AlphaFoldDB" id="A0A5A7T279"/>
<sequence length="213" mass="24767">MTVEEYRNRFDKLLALVAFLPTVVLEETFMNGLNTWLKSKVETLEPIGLAQMMKLALKIENRELIRRECRLVSAYDTQPNHKNPQPLKRKEQLRNVAPTVAKELATVGNWPMRTITLREVAAGDNRRDGPTKRLTDAEFQVRREKGLCFRCGEKYFADHRCKTKENKELRMLLVKEGGEELDTVEEKYFDAETEIKQVEVQNVENLNIELSIN</sequence>
<evidence type="ECO:0000313" key="3">
    <source>
        <dbReference type="Proteomes" id="UP000321393"/>
    </source>
</evidence>
<organism evidence="1 3">
    <name type="scientific">Cucumis melo var. makuwa</name>
    <name type="common">Oriental melon</name>
    <dbReference type="NCBI Taxonomy" id="1194695"/>
    <lineage>
        <taxon>Eukaryota</taxon>
        <taxon>Viridiplantae</taxon>
        <taxon>Streptophyta</taxon>
        <taxon>Embryophyta</taxon>
        <taxon>Tracheophyta</taxon>
        <taxon>Spermatophyta</taxon>
        <taxon>Magnoliopsida</taxon>
        <taxon>eudicotyledons</taxon>
        <taxon>Gunneridae</taxon>
        <taxon>Pentapetalae</taxon>
        <taxon>rosids</taxon>
        <taxon>fabids</taxon>
        <taxon>Cucurbitales</taxon>
        <taxon>Cucurbitaceae</taxon>
        <taxon>Benincaseae</taxon>
        <taxon>Cucumis</taxon>
    </lineage>
</organism>
<protein>
    <submittedName>
        <fullName evidence="1">Aminoacyl-tRNA ligase</fullName>
    </submittedName>
</protein>
<dbReference type="OrthoDB" id="694469at2759"/>